<evidence type="ECO:0000256" key="1">
    <source>
        <dbReference type="ARBA" id="ARBA00004173"/>
    </source>
</evidence>
<evidence type="ECO:0000256" key="5">
    <source>
        <dbReference type="SAM" id="MobiDB-lite"/>
    </source>
</evidence>
<evidence type="ECO:0000256" key="2">
    <source>
        <dbReference type="ARBA" id="ARBA00023128"/>
    </source>
</evidence>
<comment type="caution">
    <text evidence="7">The sequence shown here is derived from an EMBL/GenBank/DDBJ whole genome shotgun (WGS) entry which is preliminary data.</text>
</comment>
<evidence type="ECO:0000259" key="6">
    <source>
        <dbReference type="SMART" id="SM01155"/>
    </source>
</evidence>
<name>A0ABP0D6M3_9PEZI</name>
<dbReference type="EMBL" id="CAWUOM010000005">
    <property type="protein sequence ID" value="CAK7263504.1"/>
    <property type="molecule type" value="Genomic_DNA"/>
</dbReference>
<dbReference type="InterPro" id="IPR013177">
    <property type="entry name" value="Ribosomal_mS38_C"/>
</dbReference>
<evidence type="ECO:0000313" key="7">
    <source>
        <dbReference type="EMBL" id="CAK7263504.1"/>
    </source>
</evidence>
<organism evidence="7 8">
    <name type="scientific">Sporothrix epigloea</name>
    <dbReference type="NCBI Taxonomy" id="1892477"/>
    <lineage>
        <taxon>Eukaryota</taxon>
        <taxon>Fungi</taxon>
        <taxon>Dikarya</taxon>
        <taxon>Ascomycota</taxon>
        <taxon>Pezizomycotina</taxon>
        <taxon>Sordariomycetes</taxon>
        <taxon>Sordariomycetidae</taxon>
        <taxon>Ophiostomatales</taxon>
        <taxon>Ophiostomataceae</taxon>
        <taxon>Sporothrix</taxon>
    </lineage>
</organism>
<sequence length="478" mass="51979">MFPSVRRVVASSAAAPPAAAVLVLSGHWSASSSTTVASKIGQIQPNQTLSQARGQNTQRRYSSSKPSNPDDGSKTISSVPARHSNSSSSEKSSASSSNNSNNSSSSFKRKRKAKQDAARLVVQKLPSVPSTQHLPAESLALSTFFSQHRPISITHSLPKIVTDDAFAAIFSTRTRRGSKSSDVIRTLSRTIDDLAGPMSEMSLNDSSNGSHTGTTQRGSRARQAKEAQAQFARQQLQQQLQDDMAAANGDNTSSPQTQLEFKNTDGSDAGIYVQVNSLTGQFLPFQPPPPPVPEVTEDEAPAADAFSSLPTIPGSVISFDLGDGQLTSTGNSVSPFAEDAEPRSTRVFKALLTIEEQIDENGEVHIVAHSPQIVEEGSEAGINSVNDDVVPRSFFERMALRQLRFEDALQRQRTANSNSNATNARRHHLPSAYHDGATTLPRMMAISVKRQKKLRMKKKKYKKLMKRTRTLRRKLDRT</sequence>
<dbReference type="SMART" id="SM01155">
    <property type="entry name" value="DUF1713"/>
    <property type="match status" value="1"/>
</dbReference>
<evidence type="ECO:0000313" key="8">
    <source>
        <dbReference type="Proteomes" id="UP001642501"/>
    </source>
</evidence>
<keyword evidence="8" id="KW-1185">Reference proteome</keyword>
<comment type="subcellular location">
    <subcellularLocation>
        <location evidence="1">Mitochondrion</location>
    </subcellularLocation>
</comment>
<dbReference type="Proteomes" id="UP001642501">
    <property type="component" value="Unassembled WGS sequence"/>
</dbReference>
<feature type="compositionally biased region" description="Polar residues" evidence="5">
    <location>
        <begin position="201"/>
        <end position="218"/>
    </location>
</feature>
<feature type="compositionally biased region" description="Polar residues" evidence="5">
    <location>
        <begin position="249"/>
        <end position="264"/>
    </location>
</feature>
<comment type="similarity">
    <text evidence="3">Belongs to the mitochondrion-specific ribosomal protein mS38 family.</text>
</comment>
<gene>
    <name evidence="7" type="ORF">SEPCBS57363_000592</name>
</gene>
<feature type="domain" description="Ribosomal protein mS38 C-terminal" evidence="6">
    <location>
        <begin position="444"/>
        <end position="477"/>
    </location>
</feature>
<accession>A0ABP0D6M3</accession>
<feature type="compositionally biased region" description="Polar residues" evidence="5">
    <location>
        <begin position="34"/>
        <end position="67"/>
    </location>
</feature>
<protein>
    <recommendedName>
        <fullName evidence="4">Small ribosomal subunit protein mS38</fullName>
    </recommendedName>
</protein>
<dbReference type="Pfam" id="PF08213">
    <property type="entry name" value="COX24_C"/>
    <property type="match status" value="1"/>
</dbReference>
<feature type="region of interest" description="Disordered" evidence="5">
    <location>
        <begin position="412"/>
        <end position="440"/>
    </location>
</feature>
<feature type="compositionally biased region" description="Low complexity" evidence="5">
    <location>
        <begin position="413"/>
        <end position="423"/>
    </location>
</feature>
<evidence type="ECO:0000256" key="4">
    <source>
        <dbReference type="ARBA" id="ARBA00035682"/>
    </source>
</evidence>
<feature type="region of interest" description="Disordered" evidence="5">
    <location>
        <begin position="34"/>
        <end position="118"/>
    </location>
</feature>
<reference evidence="7 8" key="1">
    <citation type="submission" date="2024-01" db="EMBL/GenBank/DDBJ databases">
        <authorList>
            <person name="Allen C."/>
            <person name="Tagirdzhanova G."/>
        </authorList>
    </citation>
    <scope>NUCLEOTIDE SEQUENCE [LARGE SCALE GENOMIC DNA]</scope>
    <source>
        <strain evidence="7 8">CBS 573.63</strain>
    </source>
</reference>
<feature type="compositionally biased region" description="Low complexity" evidence="5">
    <location>
        <begin position="84"/>
        <end position="106"/>
    </location>
</feature>
<feature type="compositionally biased region" description="Low complexity" evidence="5">
    <location>
        <begin position="227"/>
        <end position="247"/>
    </location>
</feature>
<dbReference type="PANTHER" id="PTHR32035">
    <property type="entry name" value="AURORA KINASE A-INTERACTING PROTEIN"/>
    <property type="match status" value="1"/>
</dbReference>
<dbReference type="PANTHER" id="PTHR32035:SF3">
    <property type="entry name" value="SMALL RIBOSOMAL SUBUNIT PROTEIN MS38"/>
    <property type="match status" value="1"/>
</dbReference>
<proteinExistence type="inferred from homology"/>
<evidence type="ECO:0000256" key="3">
    <source>
        <dbReference type="ARBA" id="ARBA00035647"/>
    </source>
</evidence>
<keyword evidence="2" id="KW-0496">Mitochondrion</keyword>
<feature type="region of interest" description="Disordered" evidence="5">
    <location>
        <begin position="195"/>
        <end position="264"/>
    </location>
</feature>